<feature type="non-terminal residue" evidence="2">
    <location>
        <position position="61"/>
    </location>
</feature>
<reference evidence="2 3" key="1">
    <citation type="journal article" date="2021" name="Nat. Plants">
        <title>The Taxus genome provides insights into paclitaxel biosynthesis.</title>
        <authorList>
            <person name="Xiong X."/>
            <person name="Gou J."/>
            <person name="Liao Q."/>
            <person name="Li Y."/>
            <person name="Zhou Q."/>
            <person name="Bi G."/>
            <person name="Li C."/>
            <person name="Du R."/>
            <person name="Wang X."/>
            <person name="Sun T."/>
            <person name="Guo L."/>
            <person name="Liang H."/>
            <person name="Lu P."/>
            <person name="Wu Y."/>
            <person name="Zhang Z."/>
            <person name="Ro D.K."/>
            <person name="Shang Y."/>
            <person name="Huang S."/>
            <person name="Yan J."/>
        </authorList>
    </citation>
    <scope>NUCLEOTIDE SEQUENCE [LARGE SCALE GENOMIC DNA]</scope>
    <source>
        <strain evidence="2">Ta-2019</strain>
    </source>
</reference>
<comment type="caution">
    <text evidence="2">The sequence shown here is derived from an EMBL/GenBank/DDBJ whole genome shotgun (WGS) entry which is preliminary data.</text>
</comment>
<gene>
    <name evidence="2" type="ORF">KI387_028611</name>
</gene>
<feature type="compositionally biased region" description="Polar residues" evidence="1">
    <location>
        <begin position="19"/>
        <end position="30"/>
    </location>
</feature>
<evidence type="ECO:0000313" key="3">
    <source>
        <dbReference type="Proteomes" id="UP000824469"/>
    </source>
</evidence>
<accession>A0AA38CFY2</accession>
<dbReference type="AlphaFoldDB" id="A0AA38CFY2"/>
<protein>
    <submittedName>
        <fullName evidence="2">Uncharacterized protein</fullName>
    </submittedName>
</protein>
<name>A0AA38CFY2_TAXCH</name>
<keyword evidence="3" id="KW-1185">Reference proteome</keyword>
<dbReference type="Proteomes" id="UP000824469">
    <property type="component" value="Unassembled WGS sequence"/>
</dbReference>
<evidence type="ECO:0000313" key="2">
    <source>
        <dbReference type="EMBL" id="KAH9296929.1"/>
    </source>
</evidence>
<organism evidence="2 3">
    <name type="scientific">Taxus chinensis</name>
    <name type="common">Chinese yew</name>
    <name type="synonym">Taxus wallichiana var. chinensis</name>
    <dbReference type="NCBI Taxonomy" id="29808"/>
    <lineage>
        <taxon>Eukaryota</taxon>
        <taxon>Viridiplantae</taxon>
        <taxon>Streptophyta</taxon>
        <taxon>Embryophyta</taxon>
        <taxon>Tracheophyta</taxon>
        <taxon>Spermatophyta</taxon>
        <taxon>Pinopsida</taxon>
        <taxon>Pinidae</taxon>
        <taxon>Conifers II</taxon>
        <taxon>Cupressales</taxon>
        <taxon>Taxaceae</taxon>
        <taxon>Taxus</taxon>
    </lineage>
</organism>
<evidence type="ECO:0000256" key="1">
    <source>
        <dbReference type="SAM" id="MobiDB-lite"/>
    </source>
</evidence>
<dbReference type="EMBL" id="JAHRHJ020000010">
    <property type="protein sequence ID" value="KAH9296929.1"/>
    <property type="molecule type" value="Genomic_DNA"/>
</dbReference>
<proteinExistence type="predicted"/>
<feature type="non-terminal residue" evidence="2">
    <location>
        <position position="1"/>
    </location>
</feature>
<sequence>SVAANTWSKKRNIGEGNSLDPSDSQPSITPQGVGKKNVVPNVQGQPKPPPRPAQMLVVAAH</sequence>
<feature type="region of interest" description="Disordered" evidence="1">
    <location>
        <begin position="1"/>
        <end position="61"/>
    </location>
</feature>